<evidence type="ECO:0000259" key="1">
    <source>
        <dbReference type="Pfam" id="PF13460"/>
    </source>
</evidence>
<dbReference type="GO" id="GO:0004074">
    <property type="term" value="F:biliverdin reductase [NAD(P)H] activity"/>
    <property type="evidence" value="ECO:0007669"/>
    <property type="project" value="TreeGrafter"/>
</dbReference>
<keyword evidence="5" id="KW-1185">Reference proteome</keyword>
<comment type="caution">
    <text evidence="2">The sequence shown here is derived from an EMBL/GenBank/DDBJ whole genome shotgun (WGS) entry which is preliminary data.</text>
</comment>
<reference evidence="3 5" key="2">
    <citation type="submission" date="2019-07" db="EMBL/GenBank/DDBJ databases">
        <title>Draft genome of two Muricauda strains isolated from deep sea.</title>
        <authorList>
            <person name="Sun C."/>
        </authorList>
    </citation>
    <scope>NUCLEOTIDE SEQUENCE [LARGE SCALE GENOMIC DNA]</scope>
    <source>
        <strain evidence="3 5">72</strain>
    </source>
</reference>
<evidence type="ECO:0000313" key="5">
    <source>
        <dbReference type="Proteomes" id="UP000321621"/>
    </source>
</evidence>
<dbReference type="RefSeq" id="WP_119646748.1">
    <property type="nucleotide sequence ID" value="NZ_QXFI01000015.1"/>
</dbReference>
<dbReference type="GO" id="GO:0042602">
    <property type="term" value="F:riboflavin reductase (NADPH) activity"/>
    <property type="evidence" value="ECO:0007669"/>
    <property type="project" value="TreeGrafter"/>
</dbReference>
<protein>
    <submittedName>
        <fullName evidence="2">NAD(P)-dependent oxidoreductase</fullName>
    </submittedName>
    <submittedName>
        <fullName evidence="3">SDR family oxidoreductase</fullName>
    </submittedName>
</protein>
<dbReference type="Proteomes" id="UP000321621">
    <property type="component" value="Unassembled WGS sequence"/>
</dbReference>
<dbReference type="EMBL" id="QXFI01000015">
    <property type="protein sequence ID" value="RIV45679.1"/>
    <property type="molecule type" value="Genomic_DNA"/>
</dbReference>
<dbReference type="AlphaFoldDB" id="A0A3A1NJJ8"/>
<dbReference type="InterPro" id="IPR051606">
    <property type="entry name" value="Polyketide_Oxido-like"/>
</dbReference>
<evidence type="ECO:0000313" key="3">
    <source>
        <dbReference type="EMBL" id="TXJ98021.1"/>
    </source>
</evidence>
<dbReference type="PANTHER" id="PTHR43355:SF2">
    <property type="entry name" value="FLAVIN REDUCTASE (NADPH)"/>
    <property type="match status" value="1"/>
</dbReference>
<gene>
    <name evidence="2" type="ORF">D2V05_06135</name>
    <name evidence="3" type="ORF">FQ017_06095</name>
</gene>
<accession>A0A3A1NJJ8</accession>
<dbReference type="Proteomes" id="UP000266691">
    <property type="component" value="Unassembled WGS sequence"/>
</dbReference>
<dbReference type="PANTHER" id="PTHR43355">
    <property type="entry name" value="FLAVIN REDUCTASE (NADPH)"/>
    <property type="match status" value="1"/>
</dbReference>
<reference evidence="2 4" key="1">
    <citation type="submission" date="2018-08" db="EMBL/GenBank/DDBJ databases">
        <title>Proposal of Muricauda 72 sp.nov. and Muricauda NH166 sp.nov., isolated from seawater.</title>
        <authorList>
            <person name="Cheng H."/>
            <person name="Wu Y.-H."/>
            <person name="Guo L.-L."/>
            <person name="Xu X.-W."/>
        </authorList>
    </citation>
    <scope>NUCLEOTIDE SEQUENCE [LARGE SCALE GENOMIC DNA]</scope>
    <source>
        <strain evidence="2 4">72</strain>
    </source>
</reference>
<name>A0A3A1NJJ8_9FLAO</name>
<evidence type="ECO:0000313" key="4">
    <source>
        <dbReference type="Proteomes" id="UP000266691"/>
    </source>
</evidence>
<dbReference type="Pfam" id="PF13460">
    <property type="entry name" value="NAD_binding_10"/>
    <property type="match status" value="1"/>
</dbReference>
<sequence>MKILLLGATGRTGKLVLKRALDKGYQVNCLARKTKRIERNDGLSIFEGNPTNKADLMKAISGCEGVISVLNISRKSDFPWSPLRTPSTFLSDVMTTLVPIAIKQNVNRITVCSAWGVSETKKEIPKWFKWFIDNSNIGVAYKDHARQEKIVLESNLEWTIVRPVGLYNSNREENILETFDNVPKPNLLISRQSVAEYILESMENDMLIKKKVVISKG</sequence>
<dbReference type="OrthoDB" id="9790734at2"/>
<evidence type="ECO:0000313" key="2">
    <source>
        <dbReference type="EMBL" id="RIV45679.1"/>
    </source>
</evidence>
<organism evidence="2 4">
    <name type="scientific">Flagellimonas pelagia</name>
    <dbReference type="NCBI Taxonomy" id="2306998"/>
    <lineage>
        <taxon>Bacteria</taxon>
        <taxon>Pseudomonadati</taxon>
        <taxon>Bacteroidota</taxon>
        <taxon>Flavobacteriia</taxon>
        <taxon>Flavobacteriales</taxon>
        <taxon>Flavobacteriaceae</taxon>
        <taxon>Flagellimonas</taxon>
    </lineage>
</organism>
<dbReference type="EMBL" id="VNWK01000015">
    <property type="protein sequence ID" value="TXJ98021.1"/>
    <property type="molecule type" value="Genomic_DNA"/>
</dbReference>
<proteinExistence type="predicted"/>
<dbReference type="Gene3D" id="3.40.50.720">
    <property type="entry name" value="NAD(P)-binding Rossmann-like Domain"/>
    <property type="match status" value="1"/>
</dbReference>
<dbReference type="SUPFAM" id="SSF51735">
    <property type="entry name" value="NAD(P)-binding Rossmann-fold domains"/>
    <property type="match status" value="1"/>
</dbReference>
<dbReference type="InterPro" id="IPR016040">
    <property type="entry name" value="NAD(P)-bd_dom"/>
</dbReference>
<dbReference type="InterPro" id="IPR036291">
    <property type="entry name" value="NAD(P)-bd_dom_sf"/>
</dbReference>
<feature type="domain" description="NAD(P)-binding" evidence="1">
    <location>
        <begin position="7"/>
        <end position="204"/>
    </location>
</feature>